<evidence type="ECO:0000256" key="3">
    <source>
        <dbReference type="ARBA" id="ARBA00022525"/>
    </source>
</evidence>
<dbReference type="NCBIfam" id="TIGR01167">
    <property type="entry name" value="LPXTG_anchor"/>
    <property type="match status" value="1"/>
</dbReference>
<comment type="caution">
    <text evidence="9">The sequence shown here is derived from an EMBL/GenBank/DDBJ whole genome shotgun (WGS) entry which is preliminary data.</text>
</comment>
<keyword evidence="2" id="KW-0134">Cell wall</keyword>
<accession>A0A139N2W1</accession>
<dbReference type="InterPro" id="IPR038174">
    <property type="entry name" value="Strep_pil_link_sf"/>
</dbReference>
<keyword evidence="5" id="KW-0572">Peptidoglycan-anchor</keyword>
<evidence type="ECO:0000256" key="5">
    <source>
        <dbReference type="ARBA" id="ARBA00023088"/>
    </source>
</evidence>
<keyword evidence="7" id="KW-0812">Transmembrane</keyword>
<reference evidence="9 10" key="1">
    <citation type="submission" date="2016-01" db="EMBL/GenBank/DDBJ databases">
        <title>Highly variable Streptococcus oralis are common among viridans streptococci isolated from primates.</title>
        <authorList>
            <person name="Denapaite D."/>
            <person name="Rieger M."/>
            <person name="Koendgen S."/>
            <person name="Brueckner R."/>
            <person name="Ochigava I."/>
            <person name="Kappeler P."/>
            <person name="Maetz-Rensing K."/>
            <person name="Leendertz F."/>
            <person name="Hakenbeck R."/>
        </authorList>
    </citation>
    <scope>NUCLEOTIDE SEQUENCE [LARGE SCALE GENOMIC DNA]</scope>
    <source>
        <strain evidence="9 10">DD07</strain>
    </source>
</reference>
<dbReference type="Gene3D" id="2.60.40.3050">
    <property type="match status" value="6"/>
</dbReference>
<dbReference type="InterPro" id="IPR019931">
    <property type="entry name" value="LPXTG_anchor"/>
</dbReference>
<dbReference type="PATRIC" id="fig|1302.21.peg.1721"/>
<proteinExistence type="predicted"/>
<sequence length="1070" mass="116815">MKKMNKKLFHAFMTLLLIVSVFIPLLKTSYTVKAEELPSNSYTMTTSPTINNNRLVDGAKYGEGKFYLNPTYKFDNSATLKNGDFMVYKVPKEFKVERDITTDIYAKDGATKIAELQTNAATNSATVTITNEEYFKNLTEDRELTALFTVVWADDVELNKEYSIDIPGAGTYRLTRIVPDDDPTGYTKWGVQDADDPNYVNWRIRINRYVKPVTGVKIEDTIPEGQVLAGEITGYYFTEWNKAEARPRLDASHVNVTGTNSFTITPNGNGDLSTQGLYVLYRTRLTAPVDNTTKKAFNNVKVTTSDGVYDVDGFASLTTTEGIGSGARPSEVEFEVTKQLNGGTLKGDEFIFQLIDPDGKVVETAKNNKDGQVKFKAIKFSTVGTFKYQIKEVDEKEPGYVYDNKTINAEVTVTDVYGEKFASVKYDNKVFVNSYSAKPTTATIEAIKVLKGRALEADKYEFELKEGDTVVGTAKNKADGSVVFPAIEYTAAGPHTYTITEKAGNEPGVTYDTASHTVTVDVADNGRGQLEATVPADKPVFTNTYAAKPGKTVIEAKKVLNGKELEADKYEFELKENDKVVGTAKNTADGSISFPEIEYTEAGTYTYTMSEKAGNEAGVTYDKTSHTVTVDVVDNGQGQLEATVTSEKPVFVNDYVAKPGKKAIEAKKVLNGKALEADKYEFELKDSEGNLVDTAKNKADGSITFKEIEYKGPGLHTYLVSEKAGKEENVTYDTKTHEVTVEVADNGQGQLVATITSEQPVFTNTYTKPDPAADTITIEATKTLVGKELEAGKYEFELKEGDKVIGTATNAADGKVVFPSITYTEAGTHTYTVAEKAGNEENVTYDTTAHTVTVEVADNGQGKLVSTITGNKPAFVNKYTAPTPPPTPNPQQPTPATATIQANKVLTGKKLKDGQFEFELTYQGNVVDTAKNKADGSVTFKSQSFTSPGKYEYTITEKAGNEAGVTYDKTVHKVTVEVAYDTNGKLVATVTGNGPTFTNTYAAKTPPTSSEEKPKPSGDKHEDLKKEEPKKEVKKELPKTGTAESLAFSVLVGFLLLAASVFLYRTKKVN</sequence>
<dbReference type="GO" id="GO:0005518">
    <property type="term" value="F:collagen binding"/>
    <property type="evidence" value="ECO:0007669"/>
    <property type="project" value="InterPro"/>
</dbReference>
<dbReference type="Gene3D" id="2.60.40.740">
    <property type="match status" value="1"/>
</dbReference>
<dbReference type="Pfam" id="PF05737">
    <property type="entry name" value="Collagen_bind"/>
    <property type="match status" value="1"/>
</dbReference>
<dbReference type="Pfam" id="PF12892">
    <property type="entry name" value="FctA"/>
    <property type="match status" value="6"/>
</dbReference>
<organism evidence="9 10">
    <name type="scientific">Streptococcus gordonii</name>
    <dbReference type="NCBI Taxonomy" id="1302"/>
    <lineage>
        <taxon>Bacteria</taxon>
        <taxon>Bacillati</taxon>
        <taxon>Bacillota</taxon>
        <taxon>Bacilli</taxon>
        <taxon>Lactobacillales</taxon>
        <taxon>Streptococcaceae</taxon>
        <taxon>Streptococcus</taxon>
    </lineage>
</organism>
<evidence type="ECO:0000313" key="10">
    <source>
        <dbReference type="Proteomes" id="UP000070096"/>
    </source>
</evidence>
<evidence type="ECO:0000259" key="8">
    <source>
        <dbReference type="PROSITE" id="PS50847"/>
    </source>
</evidence>
<evidence type="ECO:0000313" key="9">
    <source>
        <dbReference type="EMBL" id="KXT70379.1"/>
    </source>
</evidence>
<keyword evidence="4" id="KW-0732">Signal</keyword>
<feature type="compositionally biased region" description="Basic and acidic residues" evidence="6">
    <location>
        <begin position="1010"/>
        <end position="1038"/>
    </location>
</feature>
<name>A0A139N2W1_STRGN</name>
<evidence type="ECO:0000256" key="7">
    <source>
        <dbReference type="SAM" id="Phobius"/>
    </source>
</evidence>
<dbReference type="AlphaFoldDB" id="A0A139N2W1"/>
<comment type="subcellular location">
    <subcellularLocation>
        <location evidence="1">Secreted</location>
        <location evidence="1">Cell wall</location>
    </subcellularLocation>
</comment>
<protein>
    <recommendedName>
        <fullName evidence="8">Gram-positive cocci surface proteins LPxTG domain-containing protein</fullName>
    </recommendedName>
</protein>
<evidence type="ECO:0000256" key="6">
    <source>
        <dbReference type="SAM" id="MobiDB-lite"/>
    </source>
</evidence>
<evidence type="ECO:0000256" key="1">
    <source>
        <dbReference type="ARBA" id="ARBA00004191"/>
    </source>
</evidence>
<evidence type="ECO:0000256" key="4">
    <source>
        <dbReference type="ARBA" id="ARBA00022729"/>
    </source>
</evidence>
<dbReference type="InterPro" id="IPR011252">
    <property type="entry name" value="Fibrogen-bd_dom1"/>
</dbReference>
<dbReference type="GO" id="GO:0007155">
    <property type="term" value="P:cell adhesion"/>
    <property type="evidence" value="ECO:0007669"/>
    <property type="project" value="InterPro"/>
</dbReference>
<keyword evidence="7" id="KW-1133">Transmembrane helix</keyword>
<dbReference type="InterPro" id="IPR022464">
    <property type="entry name" value="Strep_pil_isopept_link"/>
</dbReference>
<dbReference type="Proteomes" id="UP000070096">
    <property type="component" value="Unassembled WGS sequence"/>
</dbReference>
<dbReference type="NCBIfam" id="TIGR03786">
    <property type="entry name" value="strep_pil_rpt"/>
    <property type="match status" value="6"/>
</dbReference>
<feature type="region of interest" description="Disordered" evidence="6">
    <location>
        <begin position="998"/>
        <end position="1040"/>
    </location>
</feature>
<dbReference type="PROSITE" id="PS50847">
    <property type="entry name" value="GRAM_POS_ANCHORING"/>
    <property type="match status" value="1"/>
</dbReference>
<gene>
    <name evidence="9" type="ORF">SGODD07_01544</name>
</gene>
<keyword evidence="7" id="KW-0472">Membrane</keyword>
<dbReference type="EMBL" id="LQRC01000217">
    <property type="protein sequence ID" value="KXT70379.1"/>
    <property type="molecule type" value="Genomic_DNA"/>
</dbReference>
<dbReference type="Gene3D" id="2.60.40.1280">
    <property type="match status" value="1"/>
</dbReference>
<dbReference type="Pfam" id="PF00746">
    <property type="entry name" value="Gram_pos_anchor"/>
    <property type="match status" value="1"/>
</dbReference>
<dbReference type="InterPro" id="IPR008456">
    <property type="entry name" value="Collagen-bd_dom"/>
</dbReference>
<feature type="domain" description="Gram-positive cocci surface proteins LPxTG" evidence="8">
    <location>
        <begin position="1037"/>
        <end position="1070"/>
    </location>
</feature>
<keyword evidence="3" id="KW-0964">Secreted</keyword>
<evidence type="ECO:0000256" key="2">
    <source>
        <dbReference type="ARBA" id="ARBA00022512"/>
    </source>
</evidence>
<dbReference type="SUPFAM" id="SSF49401">
    <property type="entry name" value="Bacterial adhesins"/>
    <property type="match status" value="2"/>
</dbReference>
<feature type="transmembrane region" description="Helical" evidence="7">
    <location>
        <begin position="1046"/>
        <end position="1064"/>
    </location>
</feature>
<dbReference type="InterPro" id="IPR008966">
    <property type="entry name" value="Adhesion_dom_sf"/>
</dbReference>